<gene>
    <name evidence="4" type="ORF">FBY41_4574</name>
</gene>
<sequence length="310" mass="31607">MPSRKTTTNAVLIAVAGLLLAGTVATARGDDPAGSPTASASTTVWVDAGRGSPSTAGEATADSDTAAREAQAAEAAAAKESEAAAAQARKAAADRKAAAARTWAVTKVVDGDTIWVSRDGVTHKVRLIGIDTPESGQCGFTESTRNLRGIIGGQRVTLTAGARDDVDRYGRLLRYVDVNGADAGLRQVKQGFAVARYDSRDGYGRHARETAYVRADAASPKAACAQPGAGGISGGTSGGTAGATSGGGSTGTWPLAGDQHPCPRARPVKGNEDSMIAHEPGDRYYTVTNPEQCFATMSDAEAAGFRPAKV</sequence>
<evidence type="ECO:0000259" key="3">
    <source>
        <dbReference type="PROSITE" id="PS50830"/>
    </source>
</evidence>
<dbReference type="InterPro" id="IPR002071">
    <property type="entry name" value="Thermonucl_AS"/>
</dbReference>
<evidence type="ECO:0000313" key="5">
    <source>
        <dbReference type="Proteomes" id="UP000316747"/>
    </source>
</evidence>
<feature type="compositionally biased region" description="Gly residues" evidence="1">
    <location>
        <begin position="235"/>
        <end position="250"/>
    </location>
</feature>
<feature type="region of interest" description="Disordered" evidence="1">
    <location>
        <begin position="28"/>
        <end position="79"/>
    </location>
</feature>
<feature type="region of interest" description="Disordered" evidence="1">
    <location>
        <begin position="235"/>
        <end position="271"/>
    </location>
</feature>
<dbReference type="Proteomes" id="UP000316747">
    <property type="component" value="Unassembled WGS sequence"/>
</dbReference>
<dbReference type="SMART" id="SM00318">
    <property type="entry name" value="SNc"/>
    <property type="match status" value="1"/>
</dbReference>
<dbReference type="SUPFAM" id="SSF50199">
    <property type="entry name" value="Staphylococcal nuclease"/>
    <property type="match status" value="1"/>
</dbReference>
<organism evidence="4 5">
    <name type="scientific">Humibacillus xanthopallidus</name>
    <dbReference type="NCBI Taxonomy" id="412689"/>
    <lineage>
        <taxon>Bacteria</taxon>
        <taxon>Bacillati</taxon>
        <taxon>Actinomycetota</taxon>
        <taxon>Actinomycetes</taxon>
        <taxon>Micrococcales</taxon>
        <taxon>Intrasporangiaceae</taxon>
        <taxon>Humibacillus</taxon>
    </lineage>
</organism>
<dbReference type="InterPro" id="IPR035437">
    <property type="entry name" value="SNase_OB-fold_sf"/>
</dbReference>
<proteinExistence type="predicted"/>
<keyword evidence="2" id="KW-0732">Signal</keyword>
<dbReference type="InterPro" id="IPR016071">
    <property type="entry name" value="Staphylococal_nuclease_OB-fold"/>
</dbReference>
<dbReference type="Gene3D" id="2.40.50.90">
    <property type="match status" value="1"/>
</dbReference>
<feature type="domain" description="TNase-like" evidence="3">
    <location>
        <begin position="99"/>
        <end position="196"/>
    </location>
</feature>
<dbReference type="EMBL" id="VFPM01000006">
    <property type="protein sequence ID" value="TQM54538.1"/>
    <property type="molecule type" value="Genomic_DNA"/>
</dbReference>
<name>A0A543H880_9MICO</name>
<dbReference type="GO" id="GO:0004518">
    <property type="term" value="F:nuclease activity"/>
    <property type="evidence" value="ECO:0007669"/>
    <property type="project" value="InterPro"/>
</dbReference>
<protein>
    <submittedName>
        <fullName evidence="4">Nuclease-like protein</fullName>
    </submittedName>
</protein>
<accession>A0A543H880</accession>
<dbReference type="GO" id="GO:0003676">
    <property type="term" value="F:nucleic acid binding"/>
    <property type="evidence" value="ECO:0007669"/>
    <property type="project" value="InterPro"/>
</dbReference>
<dbReference type="PROSITE" id="PS50830">
    <property type="entry name" value="TNASE_3"/>
    <property type="match status" value="1"/>
</dbReference>
<comment type="caution">
    <text evidence="4">The sequence shown here is derived from an EMBL/GenBank/DDBJ whole genome shotgun (WGS) entry which is preliminary data.</text>
</comment>
<feature type="chain" id="PRO_5022067341" evidence="2">
    <location>
        <begin position="28"/>
        <end position="310"/>
    </location>
</feature>
<reference evidence="4 5" key="1">
    <citation type="submission" date="2019-06" db="EMBL/GenBank/DDBJ databases">
        <title>Genome sequencing of plant associated microbes to promote plant fitness in Sorghum bicolor and Oryza sativa.</title>
        <authorList>
            <person name="Coleman-Derr D."/>
        </authorList>
    </citation>
    <scope>NUCLEOTIDE SEQUENCE [LARGE SCALE GENOMIC DNA]</scope>
    <source>
        <strain evidence="4 5">KV-663</strain>
    </source>
</reference>
<evidence type="ECO:0000313" key="4">
    <source>
        <dbReference type="EMBL" id="TQM54538.1"/>
    </source>
</evidence>
<dbReference type="RefSeq" id="WP_141847504.1">
    <property type="nucleotide sequence ID" value="NZ_VFPM01000006.1"/>
</dbReference>
<feature type="signal peptide" evidence="2">
    <location>
        <begin position="1"/>
        <end position="27"/>
    </location>
</feature>
<dbReference type="AlphaFoldDB" id="A0A543H880"/>
<evidence type="ECO:0000256" key="1">
    <source>
        <dbReference type="SAM" id="MobiDB-lite"/>
    </source>
</evidence>
<feature type="compositionally biased region" description="Low complexity" evidence="1">
    <location>
        <begin position="62"/>
        <end position="76"/>
    </location>
</feature>
<keyword evidence="5" id="KW-1185">Reference proteome</keyword>
<evidence type="ECO:0000256" key="2">
    <source>
        <dbReference type="SAM" id="SignalP"/>
    </source>
</evidence>
<dbReference type="PROSITE" id="PS01123">
    <property type="entry name" value="TNASE_1"/>
    <property type="match status" value="1"/>
</dbReference>
<dbReference type="Pfam" id="PF00565">
    <property type="entry name" value="SNase"/>
    <property type="match status" value="1"/>
</dbReference>
<dbReference type="OrthoDB" id="5241375at2"/>